<protein>
    <submittedName>
        <fullName evidence="1">Uncharacterized protein</fullName>
    </submittedName>
</protein>
<keyword evidence="2" id="KW-1185">Reference proteome</keyword>
<accession>A0AAD9PFY7</accession>
<evidence type="ECO:0000313" key="2">
    <source>
        <dbReference type="Proteomes" id="UP001209878"/>
    </source>
</evidence>
<dbReference type="Proteomes" id="UP001209878">
    <property type="component" value="Unassembled WGS sequence"/>
</dbReference>
<dbReference type="SUPFAM" id="SSF100950">
    <property type="entry name" value="NagB/RpiA/CoA transferase-like"/>
    <property type="match status" value="1"/>
</dbReference>
<evidence type="ECO:0000313" key="1">
    <source>
        <dbReference type="EMBL" id="KAK2193965.1"/>
    </source>
</evidence>
<gene>
    <name evidence="1" type="ORF">NP493_4g09048</name>
</gene>
<proteinExistence type="predicted"/>
<name>A0AAD9PFY7_RIDPI</name>
<dbReference type="PROSITE" id="PS01273">
    <property type="entry name" value="COA_TRANSF_1"/>
    <property type="match status" value="1"/>
</dbReference>
<dbReference type="GO" id="GO:0005739">
    <property type="term" value="C:mitochondrion"/>
    <property type="evidence" value="ECO:0007669"/>
    <property type="project" value="TreeGrafter"/>
</dbReference>
<dbReference type="PANTHER" id="PTHR13707">
    <property type="entry name" value="KETOACID-COENZYME A TRANSFERASE"/>
    <property type="match status" value="1"/>
</dbReference>
<dbReference type="Pfam" id="PF01144">
    <property type="entry name" value="CoA_trans"/>
    <property type="match status" value="1"/>
</dbReference>
<dbReference type="EMBL" id="JAODUO010000004">
    <property type="protein sequence ID" value="KAK2193965.1"/>
    <property type="molecule type" value="Genomic_DNA"/>
</dbReference>
<organism evidence="1 2">
    <name type="scientific">Ridgeia piscesae</name>
    <name type="common">Tubeworm</name>
    <dbReference type="NCBI Taxonomy" id="27915"/>
    <lineage>
        <taxon>Eukaryota</taxon>
        <taxon>Metazoa</taxon>
        <taxon>Spiralia</taxon>
        <taxon>Lophotrochozoa</taxon>
        <taxon>Annelida</taxon>
        <taxon>Polychaeta</taxon>
        <taxon>Sedentaria</taxon>
        <taxon>Canalipalpata</taxon>
        <taxon>Sabellida</taxon>
        <taxon>Siboglinidae</taxon>
        <taxon>Ridgeia</taxon>
    </lineage>
</organism>
<reference evidence="1" key="1">
    <citation type="journal article" date="2023" name="Mol. Biol. Evol.">
        <title>Third-Generation Sequencing Reveals the Adaptive Role of the Epigenome in Three Deep-Sea Polychaetes.</title>
        <authorList>
            <person name="Perez M."/>
            <person name="Aroh O."/>
            <person name="Sun Y."/>
            <person name="Lan Y."/>
            <person name="Juniper S.K."/>
            <person name="Young C.R."/>
            <person name="Angers B."/>
            <person name="Qian P.Y."/>
        </authorList>
    </citation>
    <scope>NUCLEOTIDE SEQUENCE</scope>
    <source>
        <strain evidence="1">R07B-5</strain>
    </source>
</reference>
<dbReference type="AlphaFoldDB" id="A0AAD9PFY7"/>
<dbReference type="PANTHER" id="PTHR13707:SF23">
    <property type="entry name" value="SUCCINYL-COA:3-KETOACID-COENZYME A TRANSFERASE"/>
    <property type="match status" value="1"/>
</dbReference>
<dbReference type="Gene3D" id="3.40.1080.10">
    <property type="entry name" value="Glutaconate Coenzyme A-transferase"/>
    <property type="match status" value="1"/>
</dbReference>
<sequence length="153" mass="16971">MASRVLQRFYRSLQALNKCKNSGAGSSARYIEVTSVCSFHTSQLRNVKILNDPVEAVREIEDGAKILVGGFGLCGIPENLIQALLKTGVKDLVAVSNNAGVDNFGLGLLIQTRQVCVSEWCDWFSFSLQFKANISHSFNFFKYRCHMAGINFI</sequence>
<dbReference type="InterPro" id="IPR037171">
    <property type="entry name" value="NagB/RpiA_transferase-like"/>
</dbReference>
<comment type="caution">
    <text evidence="1">The sequence shown here is derived from an EMBL/GenBank/DDBJ whole genome shotgun (WGS) entry which is preliminary data.</text>
</comment>
<dbReference type="InterPro" id="IPR004165">
    <property type="entry name" value="CoA_trans_fam_I"/>
</dbReference>
<dbReference type="InterPro" id="IPR004163">
    <property type="entry name" value="CoA_transf_BS"/>
</dbReference>
<dbReference type="GO" id="GO:0008260">
    <property type="term" value="F:succinyl-CoA:3-oxo-acid CoA-transferase activity"/>
    <property type="evidence" value="ECO:0007669"/>
    <property type="project" value="TreeGrafter"/>
</dbReference>